<comment type="caution">
    <text evidence="1">The sequence shown here is derived from an EMBL/GenBank/DDBJ whole genome shotgun (WGS) entry which is preliminary data.</text>
</comment>
<dbReference type="Proteomes" id="UP001583186">
    <property type="component" value="Unassembled WGS sequence"/>
</dbReference>
<name>A0ABR3ZLL0_9PEZI</name>
<evidence type="ECO:0000313" key="2">
    <source>
        <dbReference type="Proteomes" id="UP001583186"/>
    </source>
</evidence>
<sequence length="235" mass="24903">MPSTEETVLATIDAFLASFSDVQPPFTATYKFVKPDSYVVLSHPSGIIQSSLEELVASWEDDLTKVYASGATSASESVIAPGPEVRVAPSGTFASVWAGFGFKINGDEKIKGVYALSFEKTDDDKWLLTGLADKMWRTSDATPETVATSADLTEPVEALLSGKTDESLFLPGSGATISGTRTSWAALSTALKTTTSSPSDWATRTVADVGFVWTGSVVVTLLNKDGKWLISSVQA</sequence>
<keyword evidence="2" id="KW-1185">Reference proteome</keyword>
<evidence type="ECO:0008006" key="3">
    <source>
        <dbReference type="Google" id="ProtNLM"/>
    </source>
</evidence>
<gene>
    <name evidence="1" type="ORF">Sste5346_002017</name>
</gene>
<dbReference type="EMBL" id="JAWCUI010000008">
    <property type="protein sequence ID" value="KAL1900956.1"/>
    <property type="molecule type" value="Genomic_DNA"/>
</dbReference>
<evidence type="ECO:0000313" key="1">
    <source>
        <dbReference type="EMBL" id="KAL1900956.1"/>
    </source>
</evidence>
<organism evidence="1 2">
    <name type="scientific">Sporothrix stenoceras</name>
    <dbReference type="NCBI Taxonomy" id="5173"/>
    <lineage>
        <taxon>Eukaryota</taxon>
        <taxon>Fungi</taxon>
        <taxon>Dikarya</taxon>
        <taxon>Ascomycota</taxon>
        <taxon>Pezizomycotina</taxon>
        <taxon>Sordariomycetes</taxon>
        <taxon>Sordariomycetidae</taxon>
        <taxon>Ophiostomatales</taxon>
        <taxon>Ophiostomataceae</taxon>
        <taxon>Sporothrix</taxon>
    </lineage>
</organism>
<protein>
    <recommendedName>
        <fullName evidence="3">SnoaL-like domain-containing protein</fullName>
    </recommendedName>
</protein>
<accession>A0ABR3ZLL0</accession>
<proteinExistence type="predicted"/>
<reference evidence="1 2" key="1">
    <citation type="journal article" date="2024" name="IMA Fungus">
        <title>IMA Genome - F19 : A genome assembly and annotation guide to empower mycologists, including annotated draft genome sequences of Ceratocystis pirilliformis, Diaporthe australafricana, Fusarium ophioides, Paecilomyces lecythidis, and Sporothrix stenoceras.</title>
        <authorList>
            <person name="Aylward J."/>
            <person name="Wilson A.M."/>
            <person name="Visagie C.M."/>
            <person name="Spraker J."/>
            <person name="Barnes I."/>
            <person name="Buitendag C."/>
            <person name="Ceriani C."/>
            <person name="Del Mar Angel L."/>
            <person name="du Plessis D."/>
            <person name="Fuchs T."/>
            <person name="Gasser K."/>
            <person name="Kramer D."/>
            <person name="Li W."/>
            <person name="Munsamy K."/>
            <person name="Piso A."/>
            <person name="Price J.L."/>
            <person name="Sonnekus B."/>
            <person name="Thomas C."/>
            <person name="van der Nest A."/>
            <person name="van Dijk A."/>
            <person name="van Heerden A."/>
            <person name="van Vuuren N."/>
            <person name="Yilmaz N."/>
            <person name="Duong T.A."/>
            <person name="van der Merwe N.A."/>
            <person name="Wingfield M.J."/>
            <person name="Wingfield B.D."/>
        </authorList>
    </citation>
    <scope>NUCLEOTIDE SEQUENCE [LARGE SCALE GENOMIC DNA]</scope>
    <source>
        <strain evidence="1 2">CMW 5346</strain>
    </source>
</reference>